<keyword evidence="8" id="KW-0067">ATP-binding</keyword>
<comment type="pathway">
    <text evidence="2">Protein modification; protein ubiquitination.</text>
</comment>
<keyword evidence="5" id="KW-0436">Ligase</keyword>
<evidence type="ECO:0000256" key="8">
    <source>
        <dbReference type="ARBA" id="ARBA00022840"/>
    </source>
</evidence>
<dbReference type="SUPFAM" id="SSF69572">
    <property type="entry name" value="Activating enzymes of the ubiquitin-like proteins"/>
    <property type="match status" value="1"/>
</dbReference>
<feature type="domain" description="THIF-type NAD/FAD binding fold" evidence="10">
    <location>
        <begin position="6"/>
        <end position="167"/>
    </location>
</feature>
<evidence type="ECO:0000256" key="1">
    <source>
        <dbReference type="ARBA" id="ARBA00000488"/>
    </source>
</evidence>
<dbReference type="GO" id="GO:0005634">
    <property type="term" value="C:nucleus"/>
    <property type="evidence" value="ECO:0007669"/>
    <property type="project" value="TreeGrafter"/>
</dbReference>
<evidence type="ECO:0000256" key="3">
    <source>
        <dbReference type="ARBA" id="ARBA00005673"/>
    </source>
</evidence>
<dbReference type="AlphaFoldDB" id="A0A9J6DT58"/>
<dbReference type="PANTHER" id="PTHR10953">
    <property type="entry name" value="UBIQUITIN-ACTIVATING ENZYME E1"/>
    <property type="match status" value="1"/>
</dbReference>
<evidence type="ECO:0000259" key="10">
    <source>
        <dbReference type="Pfam" id="PF00899"/>
    </source>
</evidence>
<evidence type="ECO:0000256" key="4">
    <source>
        <dbReference type="ARBA" id="ARBA00012990"/>
    </source>
</evidence>
<evidence type="ECO:0000313" key="11">
    <source>
        <dbReference type="EMBL" id="KAH8025172.1"/>
    </source>
</evidence>
<evidence type="ECO:0000256" key="5">
    <source>
        <dbReference type="ARBA" id="ARBA00022598"/>
    </source>
</evidence>
<proteinExistence type="inferred from homology"/>
<keyword evidence="12" id="KW-1185">Reference proteome</keyword>
<evidence type="ECO:0000313" key="12">
    <source>
        <dbReference type="Proteomes" id="UP000821866"/>
    </source>
</evidence>
<comment type="caution">
    <text evidence="11">The sequence shown here is derived from an EMBL/GenBank/DDBJ whole genome shotgun (WGS) entry which is preliminary data.</text>
</comment>
<keyword evidence="6" id="KW-0547">Nucleotide-binding</keyword>
<dbReference type="GO" id="GO:0004839">
    <property type="term" value="F:ubiquitin activating enzyme activity"/>
    <property type="evidence" value="ECO:0007669"/>
    <property type="project" value="UniProtKB-EC"/>
</dbReference>
<dbReference type="EMBL" id="JABSTU010000007">
    <property type="protein sequence ID" value="KAH8025172.1"/>
    <property type="molecule type" value="Genomic_DNA"/>
</dbReference>
<dbReference type="GO" id="GO:0005524">
    <property type="term" value="F:ATP binding"/>
    <property type="evidence" value="ECO:0007669"/>
    <property type="project" value="UniProtKB-KW"/>
</dbReference>
<dbReference type="InterPro" id="IPR042063">
    <property type="entry name" value="Ubi_acti_E1_SCCH"/>
</dbReference>
<evidence type="ECO:0000256" key="2">
    <source>
        <dbReference type="ARBA" id="ARBA00004906"/>
    </source>
</evidence>
<evidence type="ECO:0000256" key="7">
    <source>
        <dbReference type="ARBA" id="ARBA00022786"/>
    </source>
</evidence>
<sequence length="178" mass="19915">MPHAKIGAEAIGCELLKNFAMMGLGANDGLIHVTDMDVIERSNLNRQFLFRPEDVGRMKSTTATKAVRQMNPEVNIVDHEDRVGPETENVYNDDFFESLDGVANALDNLDARLYMDKLCMYYRKPLLESGTMGTKGNVQVVKPDLTESYSSSHDPPEKSIPVCTIKHFPSNIEHTLQV</sequence>
<dbReference type="GO" id="GO:0005737">
    <property type="term" value="C:cytoplasm"/>
    <property type="evidence" value="ECO:0007669"/>
    <property type="project" value="TreeGrafter"/>
</dbReference>
<reference evidence="11" key="2">
    <citation type="submission" date="2021-09" db="EMBL/GenBank/DDBJ databases">
        <authorList>
            <person name="Jia N."/>
            <person name="Wang J."/>
            <person name="Shi W."/>
            <person name="Du L."/>
            <person name="Sun Y."/>
            <person name="Zhan W."/>
            <person name="Jiang J."/>
            <person name="Wang Q."/>
            <person name="Zhang B."/>
            <person name="Ji P."/>
            <person name="Sakyi L.B."/>
            <person name="Cui X."/>
            <person name="Yuan T."/>
            <person name="Jiang B."/>
            <person name="Yang W."/>
            <person name="Lam T.T.-Y."/>
            <person name="Chang Q."/>
            <person name="Ding S."/>
            <person name="Wang X."/>
            <person name="Zhu J."/>
            <person name="Ruan X."/>
            <person name="Zhao L."/>
            <person name="Wei J."/>
            <person name="Que T."/>
            <person name="Du C."/>
            <person name="Cheng J."/>
            <person name="Dai P."/>
            <person name="Han X."/>
            <person name="Huang E."/>
            <person name="Gao Y."/>
            <person name="Liu J."/>
            <person name="Shao H."/>
            <person name="Ye R."/>
            <person name="Li L."/>
            <person name="Wei W."/>
            <person name="Wang X."/>
            <person name="Wang C."/>
            <person name="Huo Q."/>
            <person name="Li W."/>
            <person name="Guo W."/>
            <person name="Chen H."/>
            <person name="Chen S."/>
            <person name="Zhou L."/>
            <person name="Zhou L."/>
            <person name="Ni X."/>
            <person name="Tian J."/>
            <person name="Zhou Y."/>
            <person name="Sheng Y."/>
            <person name="Liu T."/>
            <person name="Pan Y."/>
            <person name="Xia L."/>
            <person name="Li J."/>
            <person name="Zhao F."/>
            <person name="Cao W."/>
        </authorList>
    </citation>
    <scope>NUCLEOTIDE SEQUENCE</scope>
    <source>
        <strain evidence="11">Rmic-2018</strain>
        <tissue evidence="11">Larvae</tissue>
    </source>
</reference>
<dbReference type="InterPro" id="IPR000594">
    <property type="entry name" value="ThiF_NAD_FAD-bd"/>
</dbReference>
<dbReference type="FunFam" id="3.40.50.720:FF:000015">
    <property type="entry name" value="Ubiquitin-activating enzyme E1 1"/>
    <property type="match status" value="1"/>
</dbReference>
<organism evidence="11 12">
    <name type="scientific">Rhipicephalus microplus</name>
    <name type="common">Cattle tick</name>
    <name type="synonym">Boophilus microplus</name>
    <dbReference type="NCBI Taxonomy" id="6941"/>
    <lineage>
        <taxon>Eukaryota</taxon>
        <taxon>Metazoa</taxon>
        <taxon>Ecdysozoa</taxon>
        <taxon>Arthropoda</taxon>
        <taxon>Chelicerata</taxon>
        <taxon>Arachnida</taxon>
        <taxon>Acari</taxon>
        <taxon>Parasitiformes</taxon>
        <taxon>Ixodida</taxon>
        <taxon>Ixodoidea</taxon>
        <taxon>Ixodidae</taxon>
        <taxon>Rhipicephalinae</taxon>
        <taxon>Rhipicephalus</taxon>
        <taxon>Boophilus</taxon>
    </lineage>
</organism>
<dbReference type="VEuPathDB" id="VectorBase:LOC119169639"/>
<evidence type="ECO:0000256" key="6">
    <source>
        <dbReference type="ARBA" id="ARBA00022741"/>
    </source>
</evidence>
<dbReference type="InterPro" id="IPR045886">
    <property type="entry name" value="ThiF/MoeB/HesA"/>
</dbReference>
<evidence type="ECO:0000256" key="9">
    <source>
        <dbReference type="PROSITE-ProRule" id="PRU10132"/>
    </source>
</evidence>
<protein>
    <recommendedName>
        <fullName evidence="4">E1 ubiquitin-activating enzyme</fullName>
        <ecNumber evidence="4">6.2.1.45</ecNumber>
    </recommendedName>
</protein>
<comment type="catalytic activity">
    <reaction evidence="1">
        <text>ATP + ubiquitin + [E1 ubiquitin-activating enzyme]-L-cysteine = AMP + diphosphate + S-ubiquitinyl-[E1 ubiquitin-activating enzyme]-L-cysteine.</text>
        <dbReference type="EC" id="6.2.1.45"/>
    </reaction>
</comment>
<dbReference type="InterPro" id="IPR035985">
    <property type="entry name" value="Ubiquitin-activating_enz"/>
</dbReference>
<dbReference type="GO" id="GO:0006511">
    <property type="term" value="P:ubiquitin-dependent protein catabolic process"/>
    <property type="evidence" value="ECO:0007669"/>
    <property type="project" value="TreeGrafter"/>
</dbReference>
<dbReference type="PROSITE" id="PS00865">
    <property type="entry name" value="UBIQUITIN_ACTIVAT_2"/>
    <property type="match status" value="1"/>
</dbReference>
<name>A0A9J6DT58_RHIMP</name>
<reference evidence="11" key="1">
    <citation type="journal article" date="2020" name="Cell">
        <title>Large-Scale Comparative Analyses of Tick Genomes Elucidate Their Genetic Diversity and Vector Capacities.</title>
        <authorList>
            <consortium name="Tick Genome and Microbiome Consortium (TIGMIC)"/>
            <person name="Jia N."/>
            <person name="Wang J."/>
            <person name="Shi W."/>
            <person name="Du L."/>
            <person name="Sun Y."/>
            <person name="Zhan W."/>
            <person name="Jiang J.F."/>
            <person name="Wang Q."/>
            <person name="Zhang B."/>
            <person name="Ji P."/>
            <person name="Bell-Sakyi L."/>
            <person name="Cui X.M."/>
            <person name="Yuan T.T."/>
            <person name="Jiang B.G."/>
            <person name="Yang W.F."/>
            <person name="Lam T.T."/>
            <person name="Chang Q.C."/>
            <person name="Ding S.J."/>
            <person name="Wang X.J."/>
            <person name="Zhu J.G."/>
            <person name="Ruan X.D."/>
            <person name="Zhao L."/>
            <person name="Wei J.T."/>
            <person name="Ye R.Z."/>
            <person name="Que T.C."/>
            <person name="Du C.H."/>
            <person name="Zhou Y.H."/>
            <person name="Cheng J.X."/>
            <person name="Dai P.F."/>
            <person name="Guo W.B."/>
            <person name="Han X.H."/>
            <person name="Huang E.J."/>
            <person name="Li L.F."/>
            <person name="Wei W."/>
            <person name="Gao Y.C."/>
            <person name="Liu J.Z."/>
            <person name="Shao H.Z."/>
            <person name="Wang X."/>
            <person name="Wang C.C."/>
            <person name="Yang T.C."/>
            <person name="Huo Q.B."/>
            <person name="Li W."/>
            <person name="Chen H.Y."/>
            <person name="Chen S.E."/>
            <person name="Zhou L.G."/>
            <person name="Ni X.B."/>
            <person name="Tian J.H."/>
            <person name="Sheng Y."/>
            <person name="Liu T."/>
            <person name="Pan Y.S."/>
            <person name="Xia L.Y."/>
            <person name="Li J."/>
            <person name="Zhao F."/>
            <person name="Cao W.C."/>
        </authorList>
    </citation>
    <scope>NUCLEOTIDE SEQUENCE</scope>
    <source>
        <strain evidence="11">Rmic-2018</strain>
    </source>
</reference>
<keyword evidence="7" id="KW-0833">Ubl conjugation pathway</keyword>
<dbReference type="InterPro" id="IPR033127">
    <property type="entry name" value="UBQ-activ_enz_E1_Cys_AS"/>
</dbReference>
<gene>
    <name evidence="11" type="ORF">HPB51_004185</name>
</gene>
<comment type="similarity">
    <text evidence="3">Belongs to the ubiquitin-activating E1 family.</text>
</comment>
<dbReference type="Pfam" id="PF00899">
    <property type="entry name" value="ThiF"/>
    <property type="match status" value="1"/>
</dbReference>
<dbReference type="PANTHER" id="PTHR10953:SF4">
    <property type="entry name" value="UBIQUITIN-ACTIVATING ENZYME E1 C-TERMINAL DOMAIN-CONTAINING PROTEIN"/>
    <property type="match status" value="1"/>
</dbReference>
<feature type="active site" description="Glycyl thioester intermediate" evidence="9">
    <location>
        <position position="163"/>
    </location>
</feature>
<accession>A0A9J6DT58</accession>
<dbReference type="EC" id="6.2.1.45" evidence="4"/>
<dbReference type="Proteomes" id="UP000821866">
    <property type="component" value="Unassembled WGS sequence"/>
</dbReference>
<dbReference type="GO" id="GO:0006974">
    <property type="term" value="P:DNA damage response"/>
    <property type="evidence" value="ECO:0007669"/>
    <property type="project" value="TreeGrafter"/>
</dbReference>
<dbReference type="Gene3D" id="3.40.50.720">
    <property type="entry name" value="NAD(P)-binding Rossmann-like Domain"/>
    <property type="match status" value="1"/>
</dbReference>
<dbReference type="Gene3D" id="1.10.10.2660">
    <property type="entry name" value="Ubiquitin-activating enzyme E1, SCCH domain"/>
    <property type="match status" value="1"/>
</dbReference>